<organism evidence="1 2">
    <name type="scientific">Alistipes putredinis DSM 17216</name>
    <dbReference type="NCBI Taxonomy" id="445970"/>
    <lineage>
        <taxon>Bacteria</taxon>
        <taxon>Pseudomonadati</taxon>
        <taxon>Bacteroidota</taxon>
        <taxon>Bacteroidia</taxon>
        <taxon>Bacteroidales</taxon>
        <taxon>Rikenellaceae</taxon>
        <taxon>Alistipes</taxon>
    </lineage>
</organism>
<proteinExistence type="predicted"/>
<keyword evidence="2" id="KW-1185">Reference proteome</keyword>
<dbReference type="HOGENOM" id="CLU_2713406_0_0_10"/>
<reference evidence="1" key="1">
    <citation type="submission" date="2007-10" db="EMBL/GenBank/DDBJ databases">
        <authorList>
            <person name="Fulton L."/>
            <person name="Clifton S."/>
            <person name="Fulton B."/>
            <person name="Xu J."/>
            <person name="Minx P."/>
            <person name="Pepin K.H."/>
            <person name="Johnson M."/>
            <person name="Thiruvilangam P."/>
            <person name="Bhonagiri V."/>
            <person name="Nash W.E."/>
            <person name="Mardis E.R."/>
            <person name="Wilson R.K."/>
        </authorList>
    </citation>
    <scope>NUCLEOTIDE SEQUENCE [LARGE SCALE GENOMIC DNA]</scope>
    <source>
        <strain evidence="1">DSM 17216</strain>
    </source>
</reference>
<evidence type="ECO:0000313" key="2">
    <source>
        <dbReference type="Proteomes" id="UP000005819"/>
    </source>
</evidence>
<comment type="caution">
    <text evidence="1">The sequence shown here is derived from an EMBL/GenBank/DDBJ whole genome shotgun (WGS) entry which is preliminary data.</text>
</comment>
<accession>B0MSP4</accession>
<dbReference type="AlphaFoldDB" id="B0MSP4"/>
<gene>
    <name evidence="1" type="ORF">ALIPUT_00680</name>
</gene>
<dbReference type="EMBL" id="ABFK02000016">
    <property type="protein sequence ID" value="EDS04807.1"/>
    <property type="molecule type" value="Genomic_DNA"/>
</dbReference>
<protein>
    <submittedName>
        <fullName evidence="1">Uncharacterized protein</fullName>
    </submittedName>
</protein>
<reference evidence="1" key="2">
    <citation type="submission" date="2013-09" db="EMBL/GenBank/DDBJ databases">
        <title>Draft genome sequence of Alistipes putredinis (DSM 17216).</title>
        <authorList>
            <person name="Sudarsanam P."/>
            <person name="Ley R."/>
            <person name="Guruge J."/>
            <person name="Turnbaugh P.J."/>
            <person name="Mahowald M."/>
            <person name="Liep D."/>
            <person name="Gordon J."/>
        </authorList>
    </citation>
    <scope>NUCLEOTIDE SEQUENCE</scope>
    <source>
        <strain evidence="1">DSM 17216</strain>
    </source>
</reference>
<name>B0MSP4_9BACT</name>
<dbReference type="Proteomes" id="UP000005819">
    <property type="component" value="Unassembled WGS sequence"/>
</dbReference>
<evidence type="ECO:0000313" key="1">
    <source>
        <dbReference type="EMBL" id="EDS04807.1"/>
    </source>
</evidence>
<sequence length="72" mass="8469">MQKFLEHETKILFFCRIYRTRSEKKCVRTQWENFVIRKRGASSDSAKGCVGVLRSSGMTPCMEKAKPRQRKL</sequence>